<dbReference type="InterPro" id="IPR036397">
    <property type="entry name" value="RNaseH_sf"/>
</dbReference>
<dbReference type="AlphaFoldDB" id="A0A8R2JW54"/>
<dbReference type="GO" id="GO:0003676">
    <property type="term" value="F:nucleic acid binding"/>
    <property type="evidence" value="ECO:0007669"/>
    <property type="project" value="InterPro"/>
</dbReference>
<dbReference type="InterPro" id="IPR040676">
    <property type="entry name" value="DUF5641"/>
</dbReference>
<evidence type="ECO:0000313" key="3">
    <source>
        <dbReference type="Proteomes" id="UP000007819"/>
    </source>
</evidence>
<feature type="domain" description="Integrase catalytic" evidence="1">
    <location>
        <begin position="10"/>
        <end position="200"/>
    </location>
</feature>
<reference evidence="3" key="1">
    <citation type="submission" date="2010-06" db="EMBL/GenBank/DDBJ databases">
        <authorList>
            <person name="Jiang H."/>
            <person name="Abraham K."/>
            <person name="Ali S."/>
            <person name="Alsbrooks S.L."/>
            <person name="Anim B.N."/>
            <person name="Anosike U.S."/>
            <person name="Attaway T."/>
            <person name="Bandaranaike D.P."/>
            <person name="Battles P.K."/>
            <person name="Bell S.N."/>
            <person name="Bell A.V."/>
            <person name="Beltran B."/>
            <person name="Bickham C."/>
            <person name="Bustamante Y."/>
            <person name="Caleb T."/>
            <person name="Canada A."/>
            <person name="Cardenas V."/>
            <person name="Carter K."/>
            <person name="Chacko J."/>
            <person name="Chandrabose M.N."/>
            <person name="Chavez D."/>
            <person name="Chavez A."/>
            <person name="Chen L."/>
            <person name="Chu H.-S."/>
            <person name="Claassen K.J."/>
            <person name="Cockrell R."/>
            <person name="Collins M."/>
            <person name="Cooper J.A."/>
            <person name="Cree A."/>
            <person name="Curry S.M."/>
            <person name="Da Y."/>
            <person name="Dao M.D."/>
            <person name="Das B."/>
            <person name="Davila M.-L."/>
            <person name="Davy-Carroll L."/>
            <person name="Denson S."/>
            <person name="Dinh H."/>
            <person name="Ebong V.E."/>
            <person name="Edwards J.R."/>
            <person name="Egan A."/>
            <person name="El-Daye J."/>
            <person name="Escobedo L."/>
            <person name="Fernandez S."/>
            <person name="Fernando P.R."/>
            <person name="Flagg N."/>
            <person name="Forbes L.D."/>
            <person name="Fowler R.G."/>
            <person name="Fu Q."/>
            <person name="Gabisi R.A."/>
            <person name="Ganer J."/>
            <person name="Garbino Pronczuk A."/>
            <person name="Garcia R.M."/>
            <person name="Garner T."/>
            <person name="Garrett T.E."/>
            <person name="Gonzalez D.A."/>
            <person name="Hamid H."/>
            <person name="Hawkins E.S."/>
            <person name="Hirani K."/>
            <person name="Hogues M.E."/>
            <person name="Hollins B."/>
            <person name="Hsiao C.-H."/>
            <person name="Jabil R."/>
            <person name="James M.L."/>
            <person name="Jhangiani S.N."/>
            <person name="Johnson B."/>
            <person name="Johnson Q."/>
            <person name="Joshi V."/>
            <person name="Kalu J.B."/>
            <person name="Kam C."/>
            <person name="Kashfia A."/>
            <person name="Keebler J."/>
            <person name="Kisamo H."/>
            <person name="Kovar C.L."/>
            <person name="Lago L.A."/>
            <person name="Lai C.-Y."/>
            <person name="Laidlaw J."/>
            <person name="Lara F."/>
            <person name="Le T.-K."/>
            <person name="Lee S.L."/>
            <person name="Legall F.H."/>
            <person name="Lemon S.J."/>
            <person name="Lewis L.R."/>
            <person name="Li B."/>
            <person name="Liu Y."/>
            <person name="Liu Y.-S."/>
            <person name="Lopez J."/>
            <person name="Lozado R.J."/>
            <person name="Lu J."/>
            <person name="Madu R.C."/>
            <person name="Maheshwari M."/>
            <person name="Maheshwari R."/>
            <person name="Malloy K."/>
            <person name="Martinez E."/>
            <person name="Mathew T."/>
            <person name="Mercado I.C."/>
            <person name="Mercado C."/>
            <person name="Meyer B."/>
            <person name="Montgomery K."/>
            <person name="Morgan M.B."/>
            <person name="Munidasa M."/>
            <person name="Nazareth L.V."/>
            <person name="Nelson J."/>
            <person name="Ng B.M."/>
            <person name="Nguyen N.B."/>
            <person name="Nguyen P.Q."/>
            <person name="Nguyen T."/>
            <person name="Obregon M."/>
            <person name="Okwuonu G.O."/>
            <person name="Onwere C.G."/>
            <person name="Orozco G."/>
            <person name="Parra A."/>
            <person name="Patel S."/>
            <person name="Patil S."/>
            <person name="Perez A."/>
            <person name="Perez Y."/>
            <person name="Pham C."/>
            <person name="Primus E.L."/>
            <person name="Pu L.-L."/>
            <person name="Puazo M."/>
            <person name="Qin X."/>
            <person name="Quiroz J.B."/>
            <person name="Reese J."/>
            <person name="Richards S."/>
            <person name="Rives C.M."/>
            <person name="Robberts R."/>
            <person name="Ruiz S.J."/>
            <person name="Ruiz M.J."/>
            <person name="Santibanez J."/>
            <person name="Schneider B.W."/>
            <person name="Sisson I."/>
            <person name="Smith M."/>
            <person name="Sodergren E."/>
            <person name="Song X.-Z."/>
            <person name="Song B.B."/>
            <person name="Summersgill H."/>
            <person name="Thelus R."/>
            <person name="Thornton R.D."/>
            <person name="Trejos Z.Y."/>
            <person name="Usmani K."/>
            <person name="Vattathil S."/>
            <person name="Villasana D."/>
            <person name="Walker D.L."/>
            <person name="Wang S."/>
            <person name="Wang K."/>
            <person name="White C.S."/>
            <person name="Williams A.C."/>
            <person name="Williamson J."/>
            <person name="Wilson K."/>
            <person name="Woghiren I.O."/>
            <person name="Woodworth J.R."/>
            <person name="Worley K.C."/>
            <person name="Wright R.A."/>
            <person name="Wu W."/>
            <person name="Young L."/>
            <person name="Zhang L."/>
            <person name="Zhang J."/>
            <person name="Zhu Y."/>
            <person name="Muzny D.M."/>
            <person name="Weinstock G."/>
            <person name="Gibbs R.A."/>
        </authorList>
    </citation>
    <scope>NUCLEOTIDE SEQUENCE [LARGE SCALE GENOMIC DNA]</scope>
    <source>
        <strain evidence="3">LSR1</strain>
    </source>
</reference>
<dbReference type="RefSeq" id="XP_029348411.1">
    <property type="nucleotide sequence ID" value="XM_029492551.1"/>
</dbReference>
<evidence type="ECO:0000259" key="1">
    <source>
        <dbReference type="PROSITE" id="PS50994"/>
    </source>
</evidence>
<dbReference type="PANTHER" id="PTHR47331">
    <property type="entry name" value="PHD-TYPE DOMAIN-CONTAINING PROTEIN"/>
    <property type="match status" value="1"/>
</dbReference>
<dbReference type="PANTHER" id="PTHR47331:SF1">
    <property type="entry name" value="GAG-LIKE PROTEIN"/>
    <property type="match status" value="1"/>
</dbReference>
<dbReference type="GeneID" id="115034955"/>
<dbReference type="Pfam" id="PF18701">
    <property type="entry name" value="DUF5641"/>
    <property type="match status" value="1"/>
</dbReference>
<keyword evidence="3" id="KW-1185">Reference proteome</keyword>
<organism evidence="2 3">
    <name type="scientific">Acyrthosiphon pisum</name>
    <name type="common">Pea aphid</name>
    <dbReference type="NCBI Taxonomy" id="7029"/>
    <lineage>
        <taxon>Eukaryota</taxon>
        <taxon>Metazoa</taxon>
        <taxon>Ecdysozoa</taxon>
        <taxon>Arthropoda</taxon>
        <taxon>Hexapoda</taxon>
        <taxon>Insecta</taxon>
        <taxon>Pterygota</taxon>
        <taxon>Neoptera</taxon>
        <taxon>Paraneoptera</taxon>
        <taxon>Hemiptera</taxon>
        <taxon>Sternorrhyncha</taxon>
        <taxon>Aphidomorpha</taxon>
        <taxon>Aphidoidea</taxon>
        <taxon>Aphididae</taxon>
        <taxon>Macrosiphini</taxon>
        <taxon>Acyrthosiphon</taxon>
    </lineage>
</organism>
<dbReference type="SUPFAM" id="SSF53098">
    <property type="entry name" value="Ribonuclease H-like"/>
    <property type="match status" value="1"/>
</dbReference>
<evidence type="ECO:0000313" key="2">
    <source>
        <dbReference type="EnsemblMetazoa" id="XP_029348411.1"/>
    </source>
</evidence>
<dbReference type="InterPro" id="IPR001584">
    <property type="entry name" value="Integrase_cat-core"/>
</dbReference>
<protein>
    <recommendedName>
        <fullName evidence="1">Integrase catalytic domain-containing protein</fullName>
    </recommendedName>
</protein>
<proteinExistence type="predicted"/>
<reference evidence="2" key="2">
    <citation type="submission" date="2022-06" db="UniProtKB">
        <authorList>
            <consortium name="EnsemblMetazoa"/>
        </authorList>
    </citation>
    <scope>IDENTIFICATION</scope>
</reference>
<dbReference type="GO" id="GO:0015074">
    <property type="term" value="P:DNA integration"/>
    <property type="evidence" value="ECO:0007669"/>
    <property type="project" value="InterPro"/>
</dbReference>
<dbReference type="EnsemblMetazoa" id="XM_029492551.1">
    <property type="protein sequence ID" value="XP_029348411.1"/>
    <property type="gene ID" value="LOC115034955"/>
</dbReference>
<dbReference type="Gene3D" id="3.30.420.10">
    <property type="entry name" value="Ribonuclease H-like superfamily/Ribonuclease H"/>
    <property type="match status" value="1"/>
</dbReference>
<sequence>MAHLPRERVTYARPFARSGLDFCGPILIRSGRRKVSPTKGYICVFVCMVTRAIHLELVSSLSTEDFLATLSRFMARRGQCTNLFSDNGSNFVGASRVLKTYFQQLRNSKQFNDFLTIQEIKWSFIPPSAPHFGGLWESAVKSAKKLLIRVTNGVLLTYDETTTLLCKIEASLNSRPLTQMSSDPADFNALTPGHFLVGGPLMLPPEPDVSDVPQNRLRRFKLMQSRVQVFWKTWSTEYLPQVQRRGKWTKMCRNVVIGDLAILKNENLPPMQWPLVRIIKVHPGMDNVVRAVTVRNSSGLEFKRPVVKLAIIPNEEDEDIEDIIAPQTSC</sequence>
<dbReference type="OrthoDB" id="6620492at2759"/>
<dbReference type="PROSITE" id="PS50994">
    <property type="entry name" value="INTEGRASE"/>
    <property type="match status" value="1"/>
</dbReference>
<accession>A0A8R2JW54</accession>
<dbReference type="InterPro" id="IPR012337">
    <property type="entry name" value="RNaseH-like_sf"/>
</dbReference>
<dbReference type="Proteomes" id="UP000007819">
    <property type="component" value="Unassembled WGS sequence"/>
</dbReference>
<dbReference type="KEGG" id="api:115034955"/>
<name>A0A8R2JW54_ACYPI</name>